<evidence type="ECO:0000313" key="8">
    <source>
        <dbReference type="Proteomes" id="UP000576209"/>
    </source>
</evidence>
<dbReference type="PANTHER" id="PTHR13353:SF5">
    <property type="entry name" value="TRANSMEMBRANE PROTEIN 19"/>
    <property type="match status" value="1"/>
</dbReference>
<comment type="caution">
    <text evidence="7">The sequence shown here is derived from an EMBL/GenBank/DDBJ whole genome shotgun (WGS) entry which is preliminary data.</text>
</comment>
<feature type="transmembrane region" description="Helical" evidence="6">
    <location>
        <begin position="176"/>
        <end position="198"/>
    </location>
</feature>
<dbReference type="InterPro" id="IPR002794">
    <property type="entry name" value="DUF92_TMEM19"/>
</dbReference>
<evidence type="ECO:0000256" key="5">
    <source>
        <dbReference type="ARBA" id="ARBA00023136"/>
    </source>
</evidence>
<gene>
    <name evidence="7" type="ORF">GGR28_003285</name>
</gene>
<protein>
    <submittedName>
        <fullName evidence="7">Uncharacterized protein (TIGR00297 family)</fullName>
    </submittedName>
</protein>
<dbReference type="GO" id="GO:0016020">
    <property type="term" value="C:membrane"/>
    <property type="evidence" value="ECO:0007669"/>
    <property type="project" value="UniProtKB-SubCell"/>
</dbReference>
<reference evidence="7 8" key="1">
    <citation type="submission" date="2020-08" db="EMBL/GenBank/DDBJ databases">
        <title>Genomic Encyclopedia of Type Strains, Phase IV (KMG-IV): sequencing the most valuable type-strain genomes for metagenomic binning, comparative biology and taxonomic classification.</title>
        <authorList>
            <person name="Goeker M."/>
        </authorList>
    </citation>
    <scope>NUCLEOTIDE SEQUENCE [LARGE SCALE GENOMIC DNA]</scope>
    <source>
        <strain evidence="7 8">DSM 105137</strain>
    </source>
</reference>
<feature type="transmembrane region" description="Helical" evidence="6">
    <location>
        <begin position="28"/>
        <end position="61"/>
    </location>
</feature>
<organism evidence="7 8">
    <name type="scientific">Neolewinella aquimaris</name>
    <dbReference type="NCBI Taxonomy" id="1835722"/>
    <lineage>
        <taxon>Bacteria</taxon>
        <taxon>Pseudomonadati</taxon>
        <taxon>Bacteroidota</taxon>
        <taxon>Saprospiria</taxon>
        <taxon>Saprospirales</taxon>
        <taxon>Lewinellaceae</taxon>
        <taxon>Neolewinella</taxon>
    </lineage>
</organism>
<evidence type="ECO:0000256" key="3">
    <source>
        <dbReference type="ARBA" id="ARBA00022692"/>
    </source>
</evidence>
<feature type="transmembrane region" description="Helical" evidence="6">
    <location>
        <begin position="82"/>
        <end position="100"/>
    </location>
</feature>
<dbReference type="RefSeq" id="WP_183496878.1">
    <property type="nucleotide sequence ID" value="NZ_JACIFF010000009.1"/>
</dbReference>
<comment type="similarity">
    <text evidence="2">Belongs to the TMEM19 family.</text>
</comment>
<dbReference type="Pfam" id="PF01940">
    <property type="entry name" value="DUF92"/>
    <property type="match status" value="1"/>
</dbReference>
<evidence type="ECO:0000256" key="4">
    <source>
        <dbReference type="ARBA" id="ARBA00022989"/>
    </source>
</evidence>
<feature type="transmembrane region" description="Helical" evidence="6">
    <location>
        <begin position="5"/>
        <end position="22"/>
    </location>
</feature>
<feature type="transmembrane region" description="Helical" evidence="6">
    <location>
        <begin position="146"/>
        <end position="169"/>
    </location>
</feature>
<accession>A0A840E6H4</accession>
<keyword evidence="5 6" id="KW-0472">Membrane</keyword>
<evidence type="ECO:0000256" key="6">
    <source>
        <dbReference type="SAM" id="Phobius"/>
    </source>
</evidence>
<evidence type="ECO:0000313" key="7">
    <source>
        <dbReference type="EMBL" id="MBB4080650.1"/>
    </source>
</evidence>
<feature type="transmembrane region" description="Helical" evidence="6">
    <location>
        <begin position="230"/>
        <end position="246"/>
    </location>
</feature>
<comment type="subcellular location">
    <subcellularLocation>
        <location evidence="1">Membrane</location>
        <topology evidence="1">Multi-pass membrane protein</topology>
    </subcellularLocation>
</comment>
<dbReference type="PANTHER" id="PTHR13353">
    <property type="entry name" value="TRANSMEMBRANE PROTEIN 19"/>
    <property type="match status" value="1"/>
</dbReference>
<evidence type="ECO:0000256" key="1">
    <source>
        <dbReference type="ARBA" id="ARBA00004141"/>
    </source>
</evidence>
<sequence length="247" mass="25779">MVGWVILGVGAVTFGVVTWWRGSLTVGGALAAVVIGVVVAYCAGVEWLLPLFVFFLSSGLIGRLLPVELEAGDAKDKQPRDLVQVLCNGGIYGLLALLGGPQELMLVTMAVASSDTWASEIGKYFRQPTYDILRLRRVPPGLSGGVSVAGTLGGAAGAASVAMLAFLLLANADTTVVLRIAAVGFFGMLLDSLLGAGLQARYDHPERGLSDTRRAGSRLSSGYNWMTNDLVNLLAIAVSVVVALLAF</sequence>
<evidence type="ECO:0000256" key="2">
    <source>
        <dbReference type="ARBA" id="ARBA00009012"/>
    </source>
</evidence>
<dbReference type="EMBL" id="JACIFF010000009">
    <property type="protein sequence ID" value="MBB4080650.1"/>
    <property type="molecule type" value="Genomic_DNA"/>
</dbReference>
<dbReference type="AlphaFoldDB" id="A0A840E6H4"/>
<keyword evidence="8" id="KW-1185">Reference proteome</keyword>
<keyword evidence="3 6" id="KW-0812">Transmembrane</keyword>
<proteinExistence type="inferred from homology"/>
<keyword evidence="4 6" id="KW-1133">Transmembrane helix</keyword>
<dbReference type="Proteomes" id="UP000576209">
    <property type="component" value="Unassembled WGS sequence"/>
</dbReference>
<name>A0A840E6H4_9BACT</name>